<evidence type="ECO:0008006" key="3">
    <source>
        <dbReference type="Google" id="ProtNLM"/>
    </source>
</evidence>
<comment type="caution">
    <text evidence="1">The sequence shown here is derived from an EMBL/GenBank/DDBJ whole genome shotgun (WGS) entry which is preliminary data.</text>
</comment>
<reference evidence="1 2" key="2">
    <citation type="submission" date="2017-10" db="EMBL/GenBank/DDBJ databases">
        <authorList>
            <person name="Banno H."/>
            <person name="Chua N.-H."/>
        </authorList>
    </citation>
    <scope>NUCLEOTIDE SEQUENCE [LARGE SCALE GENOMIC DNA]</scope>
    <source>
        <strain evidence="1 2">JK626</strain>
    </source>
</reference>
<dbReference type="Proteomes" id="UP000225889">
    <property type="component" value="Unassembled WGS sequence"/>
</dbReference>
<reference evidence="1 2" key="1">
    <citation type="submission" date="2017-10" db="EMBL/GenBank/DDBJ databases">
        <title>Resolving the taxonomy of Roseburia spp., Eubacterium rectale and Agathobacter spp. through phylogenomic analysis.</title>
        <authorList>
            <person name="Sheridan P.O."/>
            <person name="Walker A.W."/>
            <person name="Duncan S.H."/>
            <person name="Scott K.P."/>
            <person name="Toole P.W.O."/>
            <person name="Luis P."/>
            <person name="Flint H.J."/>
        </authorList>
    </citation>
    <scope>NUCLEOTIDE SEQUENCE [LARGE SCALE GENOMIC DNA]</scope>
    <source>
        <strain evidence="1 2">JK626</strain>
    </source>
</reference>
<sequence length="296" mass="34054">MIISIKDAIYVDSPSRGNQIKFKDKDTNKWYKVDFFGYEAAAEFATTDILRQSNITYPYVEYDIKRINIESRTGLKKVNCCISKNFLQSGDSVMTLHNLFEKMEGRTPAEALKGLTIQDKIKYTVNLVEDSTGINDFGKYLTTLLELDAFIYNEDRHFNNIAVIEDKSGCFRPCPIFDNGAAFLSDIREYAGEKIGILRKAVRSKPFDDNFTKQVDACRELFGSQLMFYKSLDLSKKARERIKDLYGDAILDRIDNTVKFSKNMHPEMISRVSCINKNISLDETENTLQNDTEKEY</sequence>
<evidence type="ECO:0000313" key="2">
    <source>
        <dbReference type="Proteomes" id="UP000225889"/>
    </source>
</evidence>
<dbReference type="Gene3D" id="1.10.1070.20">
    <property type="match status" value="1"/>
</dbReference>
<proteinExistence type="predicted"/>
<protein>
    <recommendedName>
        <fullName evidence="3">HipA-like C-terminal domain-containing protein</fullName>
    </recommendedName>
</protein>
<name>A0A2G3DUT2_9FIRM</name>
<dbReference type="EMBL" id="PDYF01000012">
    <property type="protein sequence ID" value="PHU34779.1"/>
    <property type="molecule type" value="Genomic_DNA"/>
</dbReference>
<dbReference type="AlphaFoldDB" id="A0A2G3DUT2"/>
<dbReference type="RefSeq" id="WP_099392050.1">
    <property type="nucleotide sequence ID" value="NZ_PDYF01000012.1"/>
</dbReference>
<evidence type="ECO:0000313" key="1">
    <source>
        <dbReference type="EMBL" id="PHU34779.1"/>
    </source>
</evidence>
<organism evidence="1 2">
    <name type="scientific">Pseudobutyrivibrio ruminis</name>
    <dbReference type="NCBI Taxonomy" id="46206"/>
    <lineage>
        <taxon>Bacteria</taxon>
        <taxon>Bacillati</taxon>
        <taxon>Bacillota</taxon>
        <taxon>Clostridia</taxon>
        <taxon>Lachnospirales</taxon>
        <taxon>Lachnospiraceae</taxon>
        <taxon>Pseudobutyrivibrio</taxon>
    </lineage>
</organism>
<accession>A0A2G3DUT2</accession>
<gene>
    <name evidence="1" type="ORF">CSX01_08300</name>
</gene>